<dbReference type="GO" id="GO:0050661">
    <property type="term" value="F:NADP binding"/>
    <property type="evidence" value="ECO:0007669"/>
    <property type="project" value="InterPro"/>
</dbReference>
<evidence type="ECO:0000259" key="5">
    <source>
        <dbReference type="Pfam" id="PF03446"/>
    </source>
</evidence>
<keyword evidence="3" id="KW-0311">Gluconate utilization</keyword>
<name>A0A829GEK8_LACPA</name>
<dbReference type="EMBL" id="ANJW01000591">
    <property type="protein sequence ID" value="EPC52520.1"/>
    <property type="molecule type" value="Genomic_DNA"/>
</dbReference>
<dbReference type="InterPro" id="IPR036291">
    <property type="entry name" value="NAD(P)-bd_dom_sf"/>
</dbReference>
<evidence type="ECO:0000256" key="2">
    <source>
        <dbReference type="ARBA" id="ARBA00023002"/>
    </source>
</evidence>
<gene>
    <name evidence="6" type="ORF">Lpp123_09921</name>
</gene>
<reference evidence="6 7" key="1">
    <citation type="journal article" date="2013" name="PLoS ONE">
        <title>Lactobacillus paracasei comparative genomics: towards species pan-genome definition and exploitation of diversity.</title>
        <authorList>
            <person name="Smokvina T."/>
            <person name="Wels M."/>
            <person name="Polka J."/>
            <person name="Chervaux C."/>
            <person name="Brisse S."/>
            <person name="Boekhorst J."/>
            <person name="van Hylckama Vlieg J.E."/>
            <person name="Siezen R.J."/>
        </authorList>
    </citation>
    <scope>NUCLEOTIDE SEQUENCE [LARGE SCALE GENOMIC DNA]</scope>
    <source>
        <strain evidence="6 7">Lpp123</strain>
    </source>
</reference>
<dbReference type="GO" id="GO:0004616">
    <property type="term" value="F:phosphogluconate dehydrogenase (decarboxylating) activity"/>
    <property type="evidence" value="ECO:0007669"/>
    <property type="project" value="InterPro"/>
</dbReference>
<evidence type="ECO:0000256" key="3">
    <source>
        <dbReference type="ARBA" id="ARBA00023064"/>
    </source>
</evidence>
<organism evidence="6 7">
    <name type="scientific">Lacticaseibacillus paracasei subsp. paracasei Lpp123</name>
    <dbReference type="NCBI Taxonomy" id="1256201"/>
    <lineage>
        <taxon>Bacteria</taxon>
        <taxon>Bacillati</taxon>
        <taxon>Bacillota</taxon>
        <taxon>Bacilli</taxon>
        <taxon>Lactobacillales</taxon>
        <taxon>Lactobacillaceae</taxon>
        <taxon>Lacticaseibacillus</taxon>
    </lineage>
</organism>
<dbReference type="SUPFAM" id="SSF51735">
    <property type="entry name" value="NAD(P)-binding Rossmann-fold domains"/>
    <property type="match status" value="1"/>
</dbReference>
<feature type="domain" description="6-phosphogluconate dehydrogenase C-terminal" evidence="4">
    <location>
        <begin position="166"/>
        <end position="274"/>
    </location>
</feature>
<sequence length="296" mass="32239">MKLYLIGLGKMGLNLALNMKDAGHQVIGYDVNDDVVQKAEQEGITTISNFRALETDHAQKVVWVMLPAGRITNSVLRSLVPVLSTGDIVIDGGNSNYTDSIKNAAIFAEQGIFLMDIGTSGGTYGARHGASFMVGCDLKAFRLIEPMLRDISAQDGMLYTGKSGSGHYLKVIHNAILHAELEVLGEGFDLLHASPFEYNLKDVAYNWSKSAVIRGWLMDLMYDAFSKNAKLDDVDTVIHSSSACVAAINSAMAYNIPVPTFNVALLMRQRTQNQATFTAQVINSLRKEVGGYQPQA</sequence>
<evidence type="ECO:0000259" key="4">
    <source>
        <dbReference type="Pfam" id="PF00393"/>
    </source>
</evidence>
<keyword evidence="2" id="KW-0560">Oxidoreductase</keyword>
<accession>A0A829GEK8</accession>
<evidence type="ECO:0000256" key="1">
    <source>
        <dbReference type="ARBA" id="ARBA00008419"/>
    </source>
</evidence>
<dbReference type="Proteomes" id="UP000014316">
    <property type="component" value="Unassembled WGS sequence"/>
</dbReference>
<dbReference type="GO" id="GO:0006098">
    <property type="term" value="P:pentose-phosphate shunt"/>
    <property type="evidence" value="ECO:0007669"/>
    <property type="project" value="InterPro"/>
</dbReference>
<protein>
    <submittedName>
        <fullName evidence="6">6-phosphogluconate dehydrogenase-like protein</fullName>
    </submittedName>
</protein>
<evidence type="ECO:0000313" key="7">
    <source>
        <dbReference type="Proteomes" id="UP000014316"/>
    </source>
</evidence>
<evidence type="ECO:0000313" key="6">
    <source>
        <dbReference type="EMBL" id="EPC52520.1"/>
    </source>
</evidence>
<dbReference type="Gene3D" id="1.10.1040.10">
    <property type="entry name" value="N-(1-d-carboxylethyl)-l-norvaline Dehydrogenase, domain 2"/>
    <property type="match status" value="1"/>
</dbReference>
<dbReference type="Pfam" id="PF03446">
    <property type="entry name" value="NAD_binding_2"/>
    <property type="match status" value="1"/>
</dbReference>
<dbReference type="NCBIfam" id="NF007161">
    <property type="entry name" value="PRK09599.1"/>
    <property type="match status" value="1"/>
</dbReference>
<dbReference type="InterPro" id="IPR008927">
    <property type="entry name" value="6-PGluconate_DH-like_C_sf"/>
</dbReference>
<dbReference type="InterPro" id="IPR006115">
    <property type="entry name" value="6PGDH_NADP-bd"/>
</dbReference>
<proteinExistence type="inferred from homology"/>
<dbReference type="InterPro" id="IPR013328">
    <property type="entry name" value="6PGD_dom2"/>
</dbReference>
<comment type="similarity">
    <text evidence="1">Belongs to the 6-phosphogluconate dehydrogenase family.</text>
</comment>
<dbReference type="PRINTS" id="PR00076">
    <property type="entry name" value="6PGDHDRGNASE"/>
</dbReference>
<feature type="domain" description="6-phosphogluconate dehydrogenase NADP-binding" evidence="5">
    <location>
        <begin position="5"/>
        <end position="153"/>
    </location>
</feature>
<dbReference type="Pfam" id="PF00393">
    <property type="entry name" value="6PGD"/>
    <property type="match status" value="1"/>
</dbReference>
<dbReference type="AlphaFoldDB" id="A0A829GEK8"/>
<comment type="caution">
    <text evidence="6">The sequence shown here is derived from an EMBL/GenBank/DDBJ whole genome shotgun (WGS) entry which is preliminary data.</text>
</comment>
<dbReference type="InterPro" id="IPR006183">
    <property type="entry name" value="Pgluconate_DH"/>
</dbReference>
<dbReference type="InterPro" id="IPR006114">
    <property type="entry name" value="6PGDH_C"/>
</dbReference>
<dbReference type="SUPFAM" id="SSF48179">
    <property type="entry name" value="6-phosphogluconate dehydrogenase C-terminal domain-like"/>
    <property type="match status" value="1"/>
</dbReference>
<dbReference type="GO" id="GO:0019521">
    <property type="term" value="P:D-gluconate metabolic process"/>
    <property type="evidence" value="ECO:0007669"/>
    <property type="project" value="UniProtKB-KW"/>
</dbReference>
<dbReference type="Gene3D" id="3.40.50.720">
    <property type="entry name" value="NAD(P)-binding Rossmann-like Domain"/>
    <property type="match status" value="1"/>
</dbReference>
<dbReference type="PANTHER" id="PTHR11811">
    <property type="entry name" value="6-PHOSPHOGLUCONATE DEHYDROGENASE"/>
    <property type="match status" value="1"/>
</dbReference>